<feature type="transmembrane region" description="Helical" evidence="1">
    <location>
        <begin position="63"/>
        <end position="83"/>
    </location>
</feature>
<dbReference type="EMBL" id="JAMKFE010000014">
    <property type="protein sequence ID" value="MCM5681880.1"/>
    <property type="molecule type" value="Genomic_DNA"/>
</dbReference>
<accession>A0ABT0YT25</accession>
<keyword evidence="4" id="KW-1185">Reference proteome</keyword>
<feature type="signal peptide" evidence="2">
    <location>
        <begin position="1"/>
        <end position="39"/>
    </location>
</feature>
<proteinExistence type="predicted"/>
<keyword evidence="2" id="KW-0732">Signal</keyword>
<evidence type="ECO:0000256" key="1">
    <source>
        <dbReference type="SAM" id="Phobius"/>
    </source>
</evidence>
<dbReference type="Proteomes" id="UP001165541">
    <property type="component" value="Unassembled WGS sequence"/>
</dbReference>
<sequence>MSTKSILTDVVHAARSARSRAGVWSLALAASVLSPAAHAQATTANFTALRNFLQQFADFMTGPFGKAVVVVSIIAAFCTWVFAPRDGIFGPVLRVVVAGIAIMNAALWVGQLGGGGGIAL</sequence>
<reference evidence="3" key="1">
    <citation type="submission" date="2022-05" db="EMBL/GenBank/DDBJ databases">
        <title>Schlegelella sp. nov., isolated from mangrove soil.</title>
        <authorList>
            <person name="Liu Y."/>
            <person name="Ge X."/>
            <person name="Liu W."/>
        </authorList>
    </citation>
    <scope>NUCLEOTIDE SEQUENCE</scope>
    <source>
        <strain evidence="3">S2-27</strain>
    </source>
</reference>
<evidence type="ECO:0000313" key="4">
    <source>
        <dbReference type="Proteomes" id="UP001165541"/>
    </source>
</evidence>
<dbReference type="InterPro" id="IPR007039">
    <property type="entry name" value="TrbC/VirB2"/>
</dbReference>
<name>A0ABT0YT25_9BURK</name>
<dbReference type="Pfam" id="PF04956">
    <property type="entry name" value="TrbC"/>
    <property type="match status" value="1"/>
</dbReference>
<keyword evidence="1" id="KW-0812">Transmembrane</keyword>
<organism evidence="3 4">
    <name type="scientific">Caldimonas mangrovi</name>
    <dbReference type="NCBI Taxonomy" id="2944811"/>
    <lineage>
        <taxon>Bacteria</taxon>
        <taxon>Pseudomonadati</taxon>
        <taxon>Pseudomonadota</taxon>
        <taxon>Betaproteobacteria</taxon>
        <taxon>Burkholderiales</taxon>
        <taxon>Sphaerotilaceae</taxon>
        <taxon>Caldimonas</taxon>
    </lineage>
</organism>
<evidence type="ECO:0000256" key="2">
    <source>
        <dbReference type="SAM" id="SignalP"/>
    </source>
</evidence>
<feature type="transmembrane region" description="Helical" evidence="1">
    <location>
        <begin position="95"/>
        <end position="114"/>
    </location>
</feature>
<feature type="chain" id="PRO_5045446029" evidence="2">
    <location>
        <begin position="40"/>
        <end position="120"/>
    </location>
</feature>
<keyword evidence="1" id="KW-0472">Membrane</keyword>
<protein>
    <submittedName>
        <fullName evidence="3">TrbC/VirB2 family protein</fullName>
    </submittedName>
</protein>
<evidence type="ECO:0000313" key="3">
    <source>
        <dbReference type="EMBL" id="MCM5681880.1"/>
    </source>
</evidence>
<gene>
    <name evidence="3" type="ORF">M8A51_20320</name>
</gene>
<dbReference type="RefSeq" id="WP_251780360.1">
    <property type="nucleotide sequence ID" value="NZ_JAMKFE010000014.1"/>
</dbReference>
<comment type="caution">
    <text evidence="3">The sequence shown here is derived from an EMBL/GenBank/DDBJ whole genome shotgun (WGS) entry which is preliminary data.</text>
</comment>
<keyword evidence="1" id="KW-1133">Transmembrane helix</keyword>